<feature type="active site" evidence="9">
    <location>
        <position position="29"/>
    </location>
</feature>
<keyword evidence="9" id="KW-0378">Hydrolase</keyword>
<evidence type="ECO:0000256" key="5">
    <source>
        <dbReference type="ARBA" id="ARBA00022771"/>
    </source>
</evidence>
<evidence type="ECO:0000313" key="12">
    <source>
        <dbReference type="EMBL" id="RNF62144.1"/>
    </source>
</evidence>
<dbReference type="AlphaFoldDB" id="A0A3M8R4K8"/>
<evidence type="ECO:0000256" key="3">
    <source>
        <dbReference type="ARBA" id="ARBA00022598"/>
    </source>
</evidence>
<dbReference type="RefSeq" id="WP_123103833.1">
    <property type="nucleotide sequence ID" value="NZ_CP127527.1"/>
</dbReference>
<dbReference type="GO" id="GO:0051604">
    <property type="term" value="P:protein maturation"/>
    <property type="evidence" value="ECO:0007669"/>
    <property type="project" value="TreeGrafter"/>
</dbReference>
<protein>
    <recommendedName>
        <fullName evidence="8">Carbamoyltransferase HypF</fullName>
        <ecNumber evidence="8">6.2.-.-</ecNumber>
    </recommendedName>
</protein>
<dbReference type="InterPro" id="IPR017968">
    <property type="entry name" value="Acylphosphatase_CS"/>
</dbReference>
<comment type="catalytic activity">
    <reaction evidence="7 8">
        <text>C-terminal L-cysteinyl-[HypE protein] + carbamoyl phosphate + ATP + H2O = C-terminal S-carboxamide-L-cysteinyl-[HypE protein] + AMP + phosphate + diphosphate + H(+)</text>
        <dbReference type="Rhea" id="RHEA:55636"/>
        <dbReference type="Rhea" id="RHEA-COMP:14247"/>
        <dbReference type="Rhea" id="RHEA-COMP:14392"/>
        <dbReference type="ChEBI" id="CHEBI:15377"/>
        <dbReference type="ChEBI" id="CHEBI:15378"/>
        <dbReference type="ChEBI" id="CHEBI:30616"/>
        <dbReference type="ChEBI" id="CHEBI:33019"/>
        <dbReference type="ChEBI" id="CHEBI:43474"/>
        <dbReference type="ChEBI" id="CHEBI:58228"/>
        <dbReference type="ChEBI" id="CHEBI:76913"/>
        <dbReference type="ChEBI" id="CHEBI:139126"/>
        <dbReference type="ChEBI" id="CHEBI:456215"/>
    </reaction>
</comment>
<comment type="similarity">
    <text evidence="2 8">Belongs to the carbamoyltransferase HypF family.</text>
</comment>
<dbReference type="NCBIfam" id="TIGR00143">
    <property type="entry name" value="hypF"/>
    <property type="match status" value="1"/>
</dbReference>
<evidence type="ECO:0000256" key="9">
    <source>
        <dbReference type="PROSITE-ProRule" id="PRU00520"/>
    </source>
</evidence>
<dbReference type="PROSITE" id="PS00150">
    <property type="entry name" value="ACYLPHOSPHATASE_1"/>
    <property type="match status" value="1"/>
</dbReference>
<dbReference type="PIRSF" id="PIRSF006256">
    <property type="entry name" value="CMPcnvr_hdrg_mat"/>
    <property type="match status" value="1"/>
</dbReference>
<comment type="pathway">
    <text evidence="1 8">Protein modification; [NiFe] hydrogenase maturation.</text>
</comment>
<keyword evidence="4" id="KW-0479">Metal-binding</keyword>
<evidence type="ECO:0000259" key="11">
    <source>
        <dbReference type="PROSITE" id="PS51163"/>
    </source>
</evidence>
<evidence type="ECO:0000256" key="1">
    <source>
        <dbReference type="ARBA" id="ARBA00004711"/>
    </source>
</evidence>
<keyword evidence="6" id="KW-0862">Zinc</keyword>
<dbReference type="PROSITE" id="PS51160">
    <property type="entry name" value="ACYLPHOSPHATASE_3"/>
    <property type="match status" value="1"/>
</dbReference>
<dbReference type="OrthoDB" id="9808093at2"/>
<keyword evidence="5" id="KW-0863">Zinc-finger</keyword>
<organism evidence="12">
    <name type="scientific">Acidithiobacillus sulfuriphilus</name>
    <dbReference type="NCBI Taxonomy" id="1867749"/>
    <lineage>
        <taxon>Bacteria</taxon>
        <taxon>Pseudomonadati</taxon>
        <taxon>Pseudomonadota</taxon>
        <taxon>Acidithiobacillia</taxon>
        <taxon>Acidithiobacillales</taxon>
        <taxon>Acidithiobacillaceae</taxon>
        <taxon>Acidithiobacillus</taxon>
    </lineage>
</organism>
<dbReference type="Pfam" id="PF07503">
    <property type="entry name" value="zf-HYPF"/>
    <property type="match status" value="2"/>
</dbReference>
<dbReference type="PANTHER" id="PTHR42959:SF1">
    <property type="entry name" value="CARBAMOYLTRANSFERASE HYPF"/>
    <property type="match status" value="1"/>
</dbReference>
<dbReference type="EMBL" id="RIZI01000165">
    <property type="protein sequence ID" value="RNF62144.1"/>
    <property type="molecule type" value="Genomic_DNA"/>
</dbReference>
<evidence type="ECO:0000256" key="4">
    <source>
        <dbReference type="ARBA" id="ARBA00022723"/>
    </source>
</evidence>
<dbReference type="InterPro" id="IPR004421">
    <property type="entry name" value="Carbamoyltransferase_HypF"/>
</dbReference>
<evidence type="ECO:0000256" key="6">
    <source>
        <dbReference type="ARBA" id="ARBA00022833"/>
    </source>
</evidence>
<dbReference type="GO" id="GO:0016743">
    <property type="term" value="F:carboxyl- or carbamoyltransferase activity"/>
    <property type="evidence" value="ECO:0007669"/>
    <property type="project" value="UniProtKB-UniRule"/>
</dbReference>
<gene>
    <name evidence="12" type="primary">hypF</name>
    <name evidence="12" type="ORF">EC580_07840</name>
</gene>
<dbReference type="Pfam" id="PF01300">
    <property type="entry name" value="Sua5_yciO_yrdC"/>
    <property type="match status" value="1"/>
</dbReference>
<reference evidence="12" key="1">
    <citation type="submission" date="2018-10" db="EMBL/GenBank/DDBJ databases">
        <title>Acidithiobacillus sulfuriphilus sp. nov.: an extremely acidophilic sulfur-oxidizing chemolithotroph isolated from a neutral pH environment.</title>
        <authorList>
            <person name="Falagan C."/>
            <person name="Moya-Beltran A."/>
            <person name="Quatrini R."/>
            <person name="Johnson D.B."/>
        </authorList>
    </citation>
    <scope>NUCLEOTIDE SEQUENCE [LARGE SCALE GENOMIC DNA]</scope>
    <source>
        <strain evidence="12">CJ-2</strain>
    </source>
</reference>
<comment type="catalytic activity">
    <reaction evidence="9">
        <text>an acyl phosphate + H2O = a carboxylate + phosphate + H(+)</text>
        <dbReference type="Rhea" id="RHEA:14965"/>
        <dbReference type="ChEBI" id="CHEBI:15377"/>
        <dbReference type="ChEBI" id="CHEBI:15378"/>
        <dbReference type="ChEBI" id="CHEBI:29067"/>
        <dbReference type="ChEBI" id="CHEBI:43474"/>
        <dbReference type="ChEBI" id="CHEBI:59918"/>
        <dbReference type="EC" id="3.6.1.7"/>
    </reaction>
</comment>
<dbReference type="GO" id="GO:0003998">
    <property type="term" value="F:acylphosphatase activity"/>
    <property type="evidence" value="ECO:0007669"/>
    <property type="project" value="UniProtKB-EC"/>
</dbReference>
<keyword evidence="12" id="KW-0808">Transferase</keyword>
<dbReference type="UniPathway" id="UPA00335"/>
<dbReference type="Gene3D" id="3.30.420.40">
    <property type="match status" value="1"/>
</dbReference>
<dbReference type="Gene3D" id="3.90.870.50">
    <property type="match status" value="1"/>
</dbReference>
<dbReference type="PROSITE" id="PS51163">
    <property type="entry name" value="YRDC"/>
    <property type="match status" value="1"/>
</dbReference>
<evidence type="ECO:0000256" key="8">
    <source>
        <dbReference type="PIRNR" id="PIRNR006256"/>
    </source>
</evidence>
<name>A0A3M8R4K8_9PROT</name>
<dbReference type="SUPFAM" id="SSF54975">
    <property type="entry name" value="Acylphosphatase/BLUF domain-like"/>
    <property type="match status" value="1"/>
</dbReference>
<proteinExistence type="inferred from homology"/>
<dbReference type="PANTHER" id="PTHR42959">
    <property type="entry name" value="CARBAMOYLTRANSFERASE"/>
    <property type="match status" value="1"/>
</dbReference>
<dbReference type="GO" id="GO:0016874">
    <property type="term" value="F:ligase activity"/>
    <property type="evidence" value="ECO:0007669"/>
    <property type="project" value="UniProtKB-UniRule"/>
</dbReference>
<dbReference type="Gene3D" id="3.30.110.120">
    <property type="match status" value="1"/>
</dbReference>
<dbReference type="InterPro" id="IPR055128">
    <property type="entry name" value="HypF_C_2"/>
</dbReference>
<dbReference type="InterPro" id="IPR011125">
    <property type="entry name" value="Znf_HypF"/>
</dbReference>
<evidence type="ECO:0000259" key="10">
    <source>
        <dbReference type="PROSITE" id="PS51160"/>
    </source>
</evidence>
<dbReference type="Gene3D" id="3.30.420.360">
    <property type="match status" value="1"/>
</dbReference>
<evidence type="ECO:0000256" key="2">
    <source>
        <dbReference type="ARBA" id="ARBA00008097"/>
    </source>
</evidence>
<dbReference type="InterPro" id="IPR041440">
    <property type="entry name" value="HypF_C"/>
</dbReference>
<dbReference type="InterPro" id="IPR051060">
    <property type="entry name" value="Carbamoyltrans_HypF-like"/>
</dbReference>
<sequence>MLPVGSPSVAEVVRYRLRVRGQVQGVGFRPFAYRLATELGLGGWVRNDGRGVDMEVQGPLPDLERLMRDLRLKAPPLARVEGIEVREMAPRPACPNFLIEQSRTGMVRTGVSPDAAVCDACLEELFDPADRRYRYPFINCTHCGPRYTIIGALPYDRPNTAMAGFGLCPECRREYGEPLDRRFHAEPVACPTCGPQLTLHDGEGLALAVPDVLAAALGLIRAGQVLAVKGLGGFHLVCDARQGEAVARLRAAKIRAEKPFAVMAANRASLAPWVRCDDQAALLLESTARPIVLLPREPGGDDQFPGVAPGLAWLGVMLPYTPLHYLLFHEAAGRPRGTAWLRQPQDLVLVCTSGNPRGEPLVTDNDEAFRRLHGLADAYVVHDRDILVRCDDSVLQSNRGAPVFIRRARGYAPAPIKLPARGPSVLALGGTLKNTICLTRGDEAFVSQHLGDLDNVAARTALEETVAHLLKVLDIRPERVAHDLHPDFHSSRFALAFAAAHGLPAVAVQHHHAHIAAVMAEHALRGSCLGLALDGVGLGSDGTPWGGELLRVEEGGFQRLGHLRPLALPGGDRAAREPWRMAASALHALGRGSEIIHRFPHEGAEVVARMLERGINAPFTSSAGRLFDAAAGLLGVKDRANFEGQAAMLLEGLALCRGGTPPLGDGYVLGENGILDLLPLLDHLADLGDPDLGAAIFHATLAGGLVEWAVQACARTGIGRVALGGGCFLNGILRTAVREGLERMGIEVYEARRLPPNDGGLSLGQAWVAQAVLLQKE</sequence>
<dbReference type="Pfam" id="PF17788">
    <property type="entry name" value="HypF_C"/>
    <property type="match status" value="1"/>
</dbReference>
<feature type="domain" description="Acylphosphatase-like" evidence="10">
    <location>
        <begin position="14"/>
        <end position="101"/>
    </location>
</feature>
<dbReference type="InterPro" id="IPR036046">
    <property type="entry name" value="Acylphosphatase-like_dom_sf"/>
</dbReference>
<keyword evidence="3" id="KW-0436">Ligase</keyword>
<dbReference type="GO" id="GO:0008270">
    <property type="term" value="F:zinc ion binding"/>
    <property type="evidence" value="ECO:0007669"/>
    <property type="project" value="UniProtKB-KW"/>
</dbReference>
<dbReference type="EC" id="6.2.-.-" evidence="8"/>
<evidence type="ECO:0000256" key="7">
    <source>
        <dbReference type="ARBA" id="ARBA00048220"/>
    </source>
</evidence>
<dbReference type="Pfam" id="PF22521">
    <property type="entry name" value="HypF_C_2"/>
    <property type="match status" value="1"/>
</dbReference>
<dbReference type="InterPro" id="IPR001792">
    <property type="entry name" value="Acylphosphatase-like_dom"/>
</dbReference>
<feature type="active site" evidence="9">
    <location>
        <position position="47"/>
    </location>
</feature>
<dbReference type="InterPro" id="IPR017945">
    <property type="entry name" value="DHBP_synth_RibB-like_a/b_dom"/>
</dbReference>
<dbReference type="InterPro" id="IPR006070">
    <property type="entry name" value="Sua5-like_dom"/>
</dbReference>
<dbReference type="GO" id="GO:0003725">
    <property type="term" value="F:double-stranded RNA binding"/>
    <property type="evidence" value="ECO:0007669"/>
    <property type="project" value="InterPro"/>
</dbReference>
<accession>A0A3M8R4K8</accession>
<comment type="caution">
    <text evidence="12">The sequence shown here is derived from an EMBL/GenBank/DDBJ whole genome shotgun (WGS) entry which is preliminary data.</text>
</comment>
<dbReference type="Pfam" id="PF00708">
    <property type="entry name" value="Acylphosphatase"/>
    <property type="match status" value="1"/>
</dbReference>
<comment type="function">
    <text evidence="8">Involved in the maturation of [NiFe] hydrogenases. Along with HypE, it catalyzes the synthesis of the CN ligands of the active site iron of [NiFe]-hydrogenases. HypF functions as a carbamoyl transferase using carbamoylphosphate as a substrate and transferring the carboxamido moiety in an ATP-dependent reaction to the thiolate of the C-terminal cysteine of HypE yielding a protein-S-carboxamide.</text>
</comment>
<dbReference type="SUPFAM" id="SSF55821">
    <property type="entry name" value="YrdC/RibB"/>
    <property type="match status" value="1"/>
</dbReference>
<feature type="domain" description="YrdC-like" evidence="11">
    <location>
        <begin position="210"/>
        <end position="410"/>
    </location>
</feature>